<evidence type="ECO:0000256" key="6">
    <source>
        <dbReference type="ARBA" id="ARBA00022490"/>
    </source>
</evidence>
<keyword evidence="7" id="KW-0808">Transferase</keyword>
<dbReference type="Pfam" id="PF04564">
    <property type="entry name" value="U-box"/>
    <property type="match status" value="1"/>
</dbReference>
<dbReference type="Gene3D" id="3.30.40.10">
    <property type="entry name" value="Zinc/RING finger domain, C3HC4 (zinc finger)"/>
    <property type="match status" value="1"/>
</dbReference>
<dbReference type="InterPro" id="IPR045132">
    <property type="entry name" value="UBE4"/>
</dbReference>
<comment type="catalytic activity">
    <reaction evidence="1">
        <text>S-ubiquitinyl-[E2 ubiquitin-conjugating enzyme]-L-cysteine + [acceptor protein]-L-lysine = [E2 ubiquitin-conjugating enzyme]-L-cysteine + N(6)-ubiquitinyl-[acceptor protein]-L-lysine.</text>
        <dbReference type="EC" id="2.3.2.27"/>
    </reaction>
</comment>
<dbReference type="Proteomes" id="UP000291343">
    <property type="component" value="Unassembled WGS sequence"/>
</dbReference>
<evidence type="ECO:0000256" key="11">
    <source>
        <dbReference type="ARBA" id="ARBA00040077"/>
    </source>
</evidence>
<dbReference type="GO" id="GO:0006511">
    <property type="term" value="P:ubiquitin-dependent protein catabolic process"/>
    <property type="evidence" value="ECO:0007669"/>
    <property type="project" value="InterPro"/>
</dbReference>
<dbReference type="FunCoup" id="A0A482XGZ8">
    <property type="interactions" value="2501"/>
</dbReference>
<dbReference type="STRING" id="195883.A0A482XGZ8"/>
<dbReference type="EC" id="2.3.2.27" evidence="5"/>
<feature type="compositionally biased region" description="Low complexity" evidence="12">
    <location>
        <begin position="1085"/>
        <end position="1095"/>
    </location>
</feature>
<dbReference type="GO" id="GO:0005737">
    <property type="term" value="C:cytoplasm"/>
    <property type="evidence" value="ECO:0007669"/>
    <property type="project" value="UniProtKB-SubCell"/>
</dbReference>
<dbReference type="UniPathway" id="UPA00143"/>
<organism evidence="14 15">
    <name type="scientific">Laodelphax striatellus</name>
    <name type="common">Small brown planthopper</name>
    <name type="synonym">Delphax striatella</name>
    <dbReference type="NCBI Taxonomy" id="195883"/>
    <lineage>
        <taxon>Eukaryota</taxon>
        <taxon>Metazoa</taxon>
        <taxon>Ecdysozoa</taxon>
        <taxon>Arthropoda</taxon>
        <taxon>Hexapoda</taxon>
        <taxon>Insecta</taxon>
        <taxon>Pterygota</taxon>
        <taxon>Neoptera</taxon>
        <taxon>Paraneoptera</taxon>
        <taxon>Hemiptera</taxon>
        <taxon>Auchenorrhyncha</taxon>
        <taxon>Fulgoroidea</taxon>
        <taxon>Delphacidae</taxon>
        <taxon>Criomorphinae</taxon>
        <taxon>Laodelphax</taxon>
    </lineage>
</organism>
<dbReference type="GO" id="GO:0005634">
    <property type="term" value="C:nucleus"/>
    <property type="evidence" value="ECO:0007669"/>
    <property type="project" value="TreeGrafter"/>
</dbReference>
<dbReference type="GO" id="GO:0036503">
    <property type="term" value="P:ERAD pathway"/>
    <property type="evidence" value="ECO:0007669"/>
    <property type="project" value="InterPro"/>
</dbReference>
<feature type="region of interest" description="Disordered" evidence="12">
    <location>
        <begin position="1085"/>
        <end position="1131"/>
    </location>
</feature>
<keyword evidence="8" id="KW-0833">Ubl conjugation pathway</keyword>
<comment type="caution">
    <text evidence="14">The sequence shown here is derived from an EMBL/GenBank/DDBJ whole genome shotgun (WGS) entry which is preliminary data.</text>
</comment>
<evidence type="ECO:0000256" key="4">
    <source>
        <dbReference type="ARBA" id="ARBA00007434"/>
    </source>
</evidence>
<dbReference type="InterPro" id="IPR019474">
    <property type="entry name" value="Ub_conjug_fac_E4_core"/>
</dbReference>
<comment type="similarity">
    <text evidence="4">Belongs to the ubiquitin conjugation factor E4 family.</text>
</comment>
<dbReference type="FunFam" id="3.30.40.10:FF:000055">
    <property type="entry name" value="Ubiquitin conjugation factor e4 a"/>
    <property type="match status" value="1"/>
</dbReference>
<evidence type="ECO:0000256" key="9">
    <source>
        <dbReference type="ARBA" id="ARBA00022990"/>
    </source>
</evidence>
<dbReference type="CDD" id="cd16657">
    <property type="entry name" value="RING-Ubox_UBE4A"/>
    <property type="match status" value="1"/>
</dbReference>
<feature type="domain" description="U-box" evidence="13">
    <location>
        <begin position="999"/>
        <end position="1073"/>
    </location>
</feature>
<reference evidence="14 15" key="1">
    <citation type="journal article" date="2017" name="Gigascience">
        <title>Genome sequence of the small brown planthopper, Laodelphax striatellus.</title>
        <authorList>
            <person name="Zhu J."/>
            <person name="Jiang F."/>
            <person name="Wang X."/>
            <person name="Yang P."/>
            <person name="Bao Y."/>
            <person name="Zhao W."/>
            <person name="Wang W."/>
            <person name="Lu H."/>
            <person name="Wang Q."/>
            <person name="Cui N."/>
            <person name="Li J."/>
            <person name="Chen X."/>
            <person name="Luo L."/>
            <person name="Yu J."/>
            <person name="Kang L."/>
            <person name="Cui F."/>
        </authorList>
    </citation>
    <scope>NUCLEOTIDE SEQUENCE [LARGE SCALE GENOMIC DNA]</scope>
    <source>
        <strain evidence="14">Lst14</strain>
    </source>
</reference>
<feature type="compositionally biased region" description="Acidic residues" evidence="12">
    <location>
        <begin position="1096"/>
        <end position="1109"/>
    </location>
</feature>
<dbReference type="PROSITE" id="PS51698">
    <property type="entry name" value="U_BOX"/>
    <property type="match status" value="1"/>
</dbReference>
<name>A0A482XGZ8_LAOST</name>
<evidence type="ECO:0000259" key="13">
    <source>
        <dbReference type="PROSITE" id="PS51698"/>
    </source>
</evidence>
<dbReference type="EMBL" id="QKKF02009361">
    <property type="protein sequence ID" value="RZF45305.1"/>
    <property type="molecule type" value="Genomic_DNA"/>
</dbReference>
<keyword evidence="6" id="KW-0963">Cytoplasm</keyword>
<dbReference type="GO" id="GO:0000151">
    <property type="term" value="C:ubiquitin ligase complex"/>
    <property type="evidence" value="ECO:0007669"/>
    <property type="project" value="InterPro"/>
</dbReference>
<dbReference type="InterPro" id="IPR003613">
    <property type="entry name" value="Ubox_domain"/>
</dbReference>
<dbReference type="SMART" id="SM00504">
    <property type="entry name" value="Ubox"/>
    <property type="match status" value="1"/>
</dbReference>
<gene>
    <name evidence="14" type="ORF">LSTR_LSTR011121</name>
</gene>
<dbReference type="InParanoid" id="A0A482XGZ8"/>
<comment type="subcellular location">
    <subcellularLocation>
        <location evidence="2">Cytoplasm</location>
    </subcellularLocation>
</comment>
<sequence>MSDPDRIKKNVFYTLFSDVEDIEKHVELIKRTSQEVADEFAASCSSDLAQNKSSSSENDVYEDALNSSDPVLKQKKLVNDLVEELFAITLNENAHSPTSTRVTVFGVTHLVYLKELASTLHPVTLIDLDILRQALFERLTLEDPSVNIIPFSAESHTLVPSWIIEKECITYLYDCFTKIRSRRHSLDKDMRVVAMKMIDIIHENVATALKEPALYEEGNSQVLAQQILNLFAYDQCALTEVASFLKGVASEIERDESDGSLSDAFAPTLRLARDRLKEADILNFPSYVMQLLKTFANNPSLAKVLLMHCLEEEGPPYRSEHSVANSCLGAALNLSCLPTTDHGIYNYFHYADNQVFASMELKIWSGLSALAEELHSIVKALIKAHRNLTLHWLGLILDFNVHRGRLSAVSATSQLRCVSHGYALNLSAVLLRLVKPYAVDGNGEKLLRIDPTYTSYSITDTNAAHERGVHMQTMEGETCLLGAAGGGEEGSSSPPRPLATAPFSFMTECFYMCHRSLDIGLRVVLEHMEEVYKQLVKLKNALAVATAQGRSPESVTLLKEQWLGLMKRYFSLRCALFEPSTFELLSGFVGATASWLVQVVLDDDVTQSPRDTYAPLKWRQLAFPLPDHIPATLRCVPEMLLEHTACYLVLMKRYAPQNVDRVPQPSDVSMQHVLSMLLAMMASNRRARNPHLRARLAECLECLLPLDNDTNQVSRFYRQQLFTHHPHVDQIVRCLLDVFVGIEMTGESVSFEQKFNYRQPMYAVMHYLWAIPKHRVFFKNLAKEAEDNMDAVQPPLFLRFLNLLMNDAIFLLDEALSNMAQLRILLTARENGEWDNLPDNERERNEMSLQHTGAAARIDNILGGETIRVLEYLSSEIKSIFCHPTMSDRVAAMLNYFLSHLVGPKMKNFKVMNNKDYKFDPASLVLNICRIYTHLGESDEFCKAVSRDGRSYSPKLFQLARNVLMRIGGGSVGEELEGVEGRVGRLAAEQEAEEECLSDVPDEFLDPIMSTLMLDPVTLPSSKVNVDRSTISRHILSDQSDPFNRSLLTMNMVIPNTELKERIQKWKAERMSIIMQRKIDEAAAAAAASADSNDASVDEESMDADDESDELRQVPEQLVAAPNTSSSSADE</sequence>
<evidence type="ECO:0000313" key="14">
    <source>
        <dbReference type="EMBL" id="RZF45305.1"/>
    </source>
</evidence>
<evidence type="ECO:0000256" key="10">
    <source>
        <dbReference type="ARBA" id="ARBA00037624"/>
    </source>
</evidence>
<dbReference type="SUPFAM" id="SSF57850">
    <property type="entry name" value="RING/U-box"/>
    <property type="match status" value="1"/>
</dbReference>
<dbReference type="AlphaFoldDB" id="A0A482XGZ8"/>
<keyword evidence="15" id="KW-1185">Reference proteome</keyword>
<evidence type="ECO:0000256" key="5">
    <source>
        <dbReference type="ARBA" id="ARBA00012483"/>
    </source>
</evidence>
<keyword evidence="9" id="KW-0007">Acetylation</keyword>
<dbReference type="GO" id="GO:0034450">
    <property type="term" value="F:ubiquitin-ubiquitin ligase activity"/>
    <property type="evidence" value="ECO:0007669"/>
    <property type="project" value="InterPro"/>
</dbReference>
<accession>A0A482XGZ8</accession>
<dbReference type="OrthoDB" id="20295at2759"/>
<evidence type="ECO:0000256" key="1">
    <source>
        <dbReference type="ARBA" id="ARBA00000900"/>
    </source>
</evidence>
<dbReference type="InterPro" id="IPR013083">
    <property type="entry name" value="Znf_RING/FYVE/PHD"/>
</dbReference>
<dbReference type="PANTHER" id="PTHR13931">
    <property type="entry name" value="UBIQUITINATION FACTOR E4"/>
    <property type="match status" value="1"/>
</dbReference>
<dbReference type="SMR" id="A0A482XGZ8"/>
<comment type="pathway">
    <text evidence="3">Protein modification; protein ubiquitination.</text>
</comment>
<protein>
    <recommendedName>
        <fullName evidence="11">Ubiquitin conjugation factor E4 A</fullName>
        <ecNumber evidence="5">2.3.2.27</ecNumber>
    </recommendedName>
</protein>
<evidence type="ECO:0000256" key="7">
    <source>
        <dbReference type="ARBA" id="ARBA00022679"/>
    </source>
</evidence>
<evidence type="ECO:0000256" key="2">
    <source>
        <dbReference type="ARBA" id="ARBA00004496"/>
    </source>
</evidence>
<feature type="compositionally biased region" description="Polar residues" evidence="12">
    <location>
        <begin position="1122"/>
        <end position="1131"/>
    </location>
</feature>
<dbReference type="Pfam" id="PF10408">
    <property type="entry name" value="Ufd2P_core"/>
    <property type="match status" value="1"/>
</dbReference>
<proteinExistence type="inferred from homology"/>
<evidence type="ECO:0000256" key="12">
    <source>
        <dbReference type="SAM" id="MobiDB-lite"/>
    </source>
</evidence>
<dbReference type="PANTHER" id="PTHR13931:SF16">
    <property type="entry name" value="UBIQUITIN CONJUGATION FACTOR E4 A"/>
    <property type="match status" value="1"/>
</dbReference>
<evidence type="ECO:0000313" key="15">
    <source>
        <dbReference type="Proteomes" id="UP000291343"/>
    </source>
</evidence>
<evidence type="ECO:0000256" key="8">
    <source>
        <dbReference type="ARBA" id="ARBA00022786"/>
    </source>
</evidence>
<comment type="function">
    <text evidence="10">Ubiquitin-protein ligase that probably functions as an E3 ligase in conjunction with specific E1 and E2 ligases. May also function as an E4 ligase mediating the assembly of polyubiquitin chains on substrates ubiquitinated by another E3 ubiquitin ligase. Mediates 'Lys-48'-linked polyubiquitination of substrates.</text>
</comment>
<evidence type="ECO:0000256" key="3">
    <source>
        <dbReference type="ARBA" id="ARBA00004906"/>
    </source>
</evidence>
<dbReference type="GO" id="GO:0000209">
    <property type="term" value="P:protein polyubiquitination"/>
    <property type="evidence" value="ECO:0007669"/>
    <property type="project" value="TreeGrafter"/>
</dbReference>